<dbReference type="PIRSF" id="PIRSF026631">
    <property type="entry name" value="UCP026631"/>
    <property type="match status" value="1"/>
</dbReference>
<feature type="domain" description="YdbS-like PH" evidence="2">
    <location>
        <begin position="411"/>
        <end position="486"/>
    </location>
</feature>
<keyword evidence="1" id="KW-0812">Transmembrane</keyword>
<evidence type="ECO:0000256" key="1">
    <source>
        <dbReference type="SAM" id="Phobius"/>
    </source>
</evidence>
<organism evidence="3 4">
    <name type="scientific">Polaribacter marinus</name>
    <dbReference type="NCBI Taxonomy" id="2916838"/>
    <lineage>
        <taxon>Bacteria</taxon>
        <taxon>Pseudomonadati</taxon>
        <taxon>Bacteroidota</taxon>
        <taxon>Flavobacteriia</taxon>
        <taxon>Flavobacteriales</taxon>
        <taxon>Flavobacteriaceae</taxon>
    </lineage>
</organism>
<dbReference type="InterPro" id="IPR005182">
    <property type="entry name" value="YdbS-like_PH"/>
</dbReference>
<dbReference type="PANTHER" id="PTHR34473:SF2">
    <property type="entry name" value="UPF0699 TRANSMEMBRANE PROTEIN YDBT"/>
    <property type="match status" value="1"/>
</dbReference>
<name>A0A9X1VQT5_9FLAO</name>
<keyword evidence="1" id="KW-0472">Membrane</keyword>
<feature type="transmembrane region" description="Helical" evidence="1">
    <location>
        <begin position="21"/>
        <end position="41"/>
    </location>
</feature>
<gene>
    <name evidence="3" type="ORF">MC378_01040</name>
</gene>
<dbReference type="Pfam" id="PF03703">
    <property type="entry name" value="bPH_2"/>
    <property type="match status" value="3"/>
</dbReference>
<keyword evidence="4" id="KW-1185">Reference proteome</keyword>
<keyword evidence="1" id="KW-1133">Transmembrane helix</keyword>
<proteinExistence type="predicted"/>
<reference evidence="3" key="1">
    <citation type="submission" date="2022-02" db="EMBL/GenBank/DDBJ databases">
        <title>Polaribacter sp. MSW13, isolated from seawater.</title>
        <authorList>
            <person name="Kristyanto S."/>
            <person name="Jung J."/>
            <person name="Jeon C.O."/>
        </authorList>
    </citation>
    <scope>NUCLEOTIDE SEQUENCE</scope>
    <source>
        <strain evidence="3">MSW13</strain>
    </source>
</reference>
<dbReference type="EMBL" id="JAKQYM010000001">
    <property type="protein sequence ID" value="MCI2227731.1"/>
    <property type="molecule type" value="Genomic_DNA"/>
</dbReference>
<feature type="domain" description="YdbS-like PH" evidence="2">
    <location>
        <begin position="263"/>
        <end position="345"/>
    </location>
</feature>
<evidence type="ECO:0000313" key="4">
    <source>
        <dbReference type="Proteomes" id="UP001139369"/>
    </source>
</evidence>
<evidence type="ECO:0000313" key="3">
    <source>
        <dbReference type="EMBL" id="MCI2227731.1"/>
    </source>
</evidence>
<feature type="transmembrane region" description="Helical" evidence="1">
    <location>
        <begin position="235"/>
        <end position="259"/>
    </location>
</feature>
<protein>
    <submittedName>
        <fullName evidence="3">PH domain-containing protein</fullName>
    </submittedName>
</protein>
<accession>A0A9X1VQT5</accession>
<dbReference type="PANTHER" id="PTHR34473">
    <property type="entry name" value="UPF0699 TRANSMEMBRANE PROTEIN YDBS"/>
    <property type="match status" value="1"/>
</dbReference>
<evidence type="ECO:0000259" key="2">
    <source>
        <dbReference type="Pfam" id="PF03703"/>
    </source>
</evidence>
<dbReference type="RefSeq" id="WP_242176853.1">
    <property type="nucleotide sequence ID" value="NZ_JAKQYM010000001.1"/>
</dbReference>
<dbReference type="InterPro" id="IPR014529">
    <property type="entry name" value="UCP026631"/>
</dbReference>
<dbReference type="Proteomes" id="UP001139369">
    <property type="component" value="Unassembled WGS sequence"/>
</dbReference>
<feature type="transmembrane region" description="Helical" evidence="1">
    <location>
        <begin position="53"/>
        <end position="74"/>
    </location>
</feature>
<feature type="transmembrane region" description="Helical" evidence="1">
    <location>
        <begin position="368"/>
        <end position="387"/>
    </location>
</feature>
<comment type="caution">
    <text evidence="3">The sequence shown here is derived from an EMBL/GenBank/DDBJ whole genome shotgun (WGS) entry which is preliminary data.</text>
</comment>
<feature type="transmembrane region" description="Helical" evidence="1">
    <location>
        <begin position="190"/>
        <end position="207"/>
    </location>
</feature>
<dbReference type="AlphaFoldDB" id="A0A9X1VQT5"/>
<feature type="domain" description="YdbS-like PH" evidence="2">
    <location>
        <begin position="75"/>
        <end position="152"/>
    </location>
</feature>
<feature type="transmembrane region" description="Helical" evidence="1">
    <location>
        <begin position="393"/>
        <end position="411"/>
    </location>
</feature>
<sequence length="499" mass="58564">MNNTFDFSKFSHQSKKGILVIYGNLLYKFFRVSWILLFLIFKDFSKFTDQKLIYIYLGIGLTLIFILIRGYLLFKNFQFKIEKNHFVLKQGVFKKTNTSISFDRIQNINFKQNIIQQIINVHEVNIETAGSNKTEISIKALSFEKAKALKSQLTSSKAVLEKETEKVVEKPFLKINPLELLKISLTENHIQSLLIFVALLIGLFQQLQQVFKGLLKDNLIADYIKESSNSFHQSIFVLIVFVILLVFVAILSSFVRVFLFHFNLTVFVKDEAFEIYQGLLTKKSFILKKDKIQNITISTNPIKRILGISFITFKQAVSGKVNQKKEKLIRIVGCKKEQVEKVKKILFNFSDVDLLEKKYAHFHLKTRMYFRTSIFLLFINIAFYFMFTDLKIFLSNFLLVPFFIFFINLIYKKRFYKMSDDILLVGAGSIETHFTYLPFFKVQNIKMKQSFFQERNKVVDLVFQTASGKIKLPCIEEKEAIKIYDYTLFKVETSKNSWM</sequence>